<sequence>MPAASISSMDPIPLQRMESSRYTPSEYTTTTVSTTATLLPSSSFNPTSTLQIQSNGKGPISLPLPPKELTIPIFSLMTSRPVYLSIRPVRRSGSCRLVDAEDETETSIASTTYFFGPGRNPQIRIGRDDDVDADVFEMSGKSLLTRTVYFVSRKWGRFEWRYCQKKERGQVGENINSLLVLEKVVGAPGRREERIRVAQMIRSEEMRTPGTKASYAGNGGRLEMCLTNEDGNIIEEITVVVTCLVMMKKEIDRLRSVQAMMISGAAGGGP</sequence>
<accession>A0A0C3H3S4</accession>
<dbReference type="InParanoid" id="A0A0C3H3S4"/>
<dbReference type="Proteomes" id="UP000054321">
    <property type="component" value="Unassembled WGS sequence"/>
</dbReference>
<dbReference type="EMBL" id="KN832874">
    <property type="protein sequence ID" value="KIN02851.1"/>
    <property type="molecule type" value="Genomic_DNA"/>
</dbReference>
<reference evidence="2 3" key="1">
    <citation type="submission" date="2014-04" db="EMBL/GenBank/DDBJ databases">
        <authorList>
            <consortium name="DOE Joint Genome Institute"/>
            <person name="Kuo A."/>
            <person name="Martino E."/>
            <person name="Perotto S."/>
            <person name="Kohler A."/>
            <person name="Nagy L.G."/>
            <person name="Floudas D."/>
            <person name="Copeland A."/>
            <person name="Barry K.W."/>
            <person name="Cichocki N."/>
            <person name="Veneault-Fourrey C."/>
            <person name="LaButti K."/>
            <person name="Lindquist E.A."/>
            <person name="Lipzen A."/>
            <person name="Lundell T."/>
            <person name="Morin E."/>
            <person name="Murat C."/>
            <person name="Sun H."/>
            <person name="Tunlid A."/>
            <person name="Henrissat B."/>
            <person name="Grigoriev I.V."/>
            <person name="Hibbett D.S."/>
            <person name="Martin F."/>
            <person name="Nordberg H.P."/>
            <person name="Cantor M.N."/>
            <person name="Hua S.X."/>
        </authorList>
    </citation>
    <scope>NUCLEOTIDE SEQUENCE [LARGE SCALE GENOMIC DNA]</scope>
    <source>
        <strain evidence="2 3">Zn</strain>
    </source>
</reference>
<evidence type="ECO:0000313" key="3">
    <source>
        <dbReference type="Proteomes" id="UP000054321"/>
    </source>
</evidence>
<dbReference type="AlphaFoldDB" id="A0A0C3H3S4"/>
<proteinExistence type="predicted"/>
<dbReference type="HOGENOM" id="CLU_045564_1_0_1"/>
<evidence type="ECO:0000313" key="2">
    <source>
        <dbReference type="EMBL" id="KIN02851.1"/>
    </source>
</evidence>
<organism evidence="2 3">
    <name type="scientific">Oidiodendron maius (strain Zn)</name>
    <dbReference type="NCBI Taxonomy" id="913774"/>
    <lineage>
        <taxon>Eukaryota</taxon>
        <taxon>Fungi</taxon>
        <taxon>Dikarya</taxon>
        <taxon>Ascomycota</taxon>
        <taxon>Pezizomycotina</taxon>
        <taxon>Leotiomycetes</taxon>
        <taxon>Leotiomycetes incertae sedis</taxon>
        <taxon>Myxotrichaceae</taxon>
        <taxon>Oidiodendron</taxon>
    </lineage>
</organism>
<protein>
    <submittedName>
        <fullName evidence="2">Uncharacterized protein</fullName>
    </submittedName>
</protein>
<keyword evidence="3" id="KW-1185">Reference proteome</keyword>
<dbReference type="STRING" id="913774.A0A0C3H3S4"/>
<evidence type="ECO:0000256" key="1">
    <source>
        <dbReference type="SAM" id="MobiDB-lite"/>
    </source>
</evidence>
<dbReference type="OrthoDB" id="5325862at2759"/>
<reference evidence="3" key="2">
    <citation type="submission" date="2015-01" db="EMBL/GenBank/DDBJ databases">
        <title>Evolutionary Origins and Diversification of the Mycorrhizal Mutualists.</title>
        <authorList>
            <consortium name="DOE Joint Genome Institute"/>
            <consortium name="Mycorrhizal Genomics Consortium"/>
            <person name="Kohler A."/>
            <person name="Kuo A."/>
            <person name="Nagy L.G."/>
            <person name="Floudas D."/>
            <person name="Copeland A."/>
            <person name="Barry K.W."/>
            <person name="Cichocki N."/>
            <person name="Veneault-Fourrey C."/>
            <person name="LaButti K."/>
            <person name="Lindquist E.A."/>
            <person name="Lipzen A."/>
            <person name="Lundell T."/>
            <person name="Morin E."/>
            <person name="Murat C."/>
            <person name="Riley R."/>
            <person name="Ohm R."/>
            <person name="Sun H."/>
            <person name="Tunlid A."/>
            <person name="Henrissat B."/>
            <person name="Grigoriev I.V."/>
            <person name="Hibbett D.S."/>
            <person name="Martin F."/>
        </authorList>
    </citation>
    <scope>NUCLEOTIDE SEQUENCE [LARGE SCALE GENOMIC DNA]</scope>
    <source>
        <strain evidence="3">Zn</strain>
    </source>
</reference>
<name>A0A0C3H3S4_OIDMZ</name>
<feature type="region of interest" description="Disordered" evidence="1">
    <location>
        <begin position="1"/>
        <end position="26"/>
    </location>
</feature>
<gene>
    <name evidence="2" type="ORF">OIDMADRAFT_144048</name>
</gene>